<dbReference type="RefSeq" id="WP_007425535.1">
    <property type="nucleotide sequence ID" value="NZ_AMGO01000007.1"/>
</dbReference>
<dbReference type="STRING" id="1231392.OCGS_0382"/>
<proteinExistence type="predicted"/>
<keyword evidence="1" id="KW-0812">Transmembrane</keyword>
<dbReference type="AlphaFoldDB" id="K2HFM2"/>
<dbReference type="EMBL" id="AMGO01000007">
    <property type="protein sequence ID" value="EKE45292.1"/>
    <property type="molecule type" value="Genomic_DNA"/>
</dbReference>
<keyword evidence="1" id="KW-1133">Transmembrane helix</keyword>
<protein>
    <submittedName>
        <fullName evidence="2">Uncharacterized protein</fullName>
    </submittedName>
</protein>
<keyword evidence="3" id="KW-1185">Reference proteome</keyword>
<sequence length="64" mass="6925">MRWYGLIGTLGLAGGMTAGLLAITAPTWAGLIGWGIAMVVCLAGALWSVRKLRQVRWKKLIVEE</sequence>
<accession>K2HFM2</accession>
<gene>
    <name evidence="2" type="ORF">OCGS_0382</name>
</gene>
<evidence type="ECO:0000313" key="3">
    <source>
        <dbReference type="Proteomes" id="UP000006765"/>
    </source>
</evidence>
<evidence type="ECO:0000313" key="2">
    <source>
        <dbReference type="EMBL" id="EKE45292.1"/>
    </source>
</evidence>
<evidence type="ECO:0000256" key="1">
    <source>
        <dbReference type="SAM" id="Phobius"/>
    </source>
</evidence>
<feature type="transmembrane region" description="Helical" evidence="1">
    <location>
        <begin position="32"/>
        <end position="49"/>
    </location>
</feature>
<comment type="caution">
    <text evidence="2">The sequence shown here is derived from an EMBL/GenBank/DDBJ whole genome shotgun (WGS) entry which is preliminary data.</text>
</comment>
<reference evidence="2 3" key="1">
    <citation type="journal article" date="2012" name="J. Bacteriol.">
        <title>Draft Genome Sequence of Oceaniovalibus guishaninsula JLT2003T.</title>
        <authorList>
            <person name="Tang K."/>
            <person name="Liu K."/>
            <person name="Jiao N."/>
        </authorList>
    </citation>
    <scope>NUCLEOTIDE SEQUENCE [LARGE SCALE GENOMIC DNA]</scope>
    <source>
        <strain evidence="2 3">JLT2003</strain>
    </source>
</reference>
<organism evidence="2 3">
    <name type="scientific">Oceaniovalibus guishaninsula JLT2003</name>
    <dbReference type="NCBI Taxonomy" id="1231392"/>
    <lineage>
        <taxon>Bacteria</taxon>
        <taxon>Pseudomonadati</taxon>
        <taxon>Pseudomonadota</taxon>
        <taxon>Alphaproteobacteria</taxon>
        <taxon>Rhodobacterales</taxon>
        <taxon>Roseobacteraceae</taxon>
        <taxon>Oceaniovalibus</taxon>
    </lineage>
</organism>
<keyword evidence="1" id="KW-0472">Membrane</keyword>
<dbReference type="Proteomes" id="UP000006765">
    <property type="component" value="Unassembled WGS sequence"/>
</dbReference>
<name>K2HFM2_9RHOB</name>